<evidence type="ECO:0000313" key="2">
    <source>
        <dbReference type="EMBL" id="PWA70236.1"/>
    </source>
</evidence>
<sequence length="233" mass="24508">MGTHDDSNPYLVPPPKEPDDVMSQRKSSRSQNSALKNKARLARVAAKTVSFKKNPGKLGKKGSKSVDGMDGVEFGEGSGVAEDEFDGDVASSVDAYSVDSRSCGDSVSEREFHDDIGEGMVNSNPNVTASSFVSNAKGHVNQSAACESSDYNMGNIDCEKLGNVSKNASNNSSQNASVNPGSSPRILKRGEVLSDGGSKVDAAFSFNKVEKWPSLGSDTKETSNLGNNGNMDV</sequence>
<comment type="caution">
    <text evidence="2">The sequence shown here is derived from an EMBL/GenBank/DDBJ whole genome shotgun (WGS) entry which is preliminary data.</text>
</comment>
<dbReference type="AlphaFoldDB" id="A0A2U1N9T2"/>
<evidence type="ECO:0000313" key="3">
    <source>
        <dbReference type="Proteomes" id="UP000245207"/>
    </source>
</evidence>
<dbReference type="Proteomes" id="UP000245207">
    <property type="component" value="Unassembled WGS sequence"/>
</dbReference>
<feature type="region of interest" description="Disordered" evidence="1">
    <location>
        <begin position="165"/>
        <end position="192"/>
    </location>
</feature>
<gene>
    <name evidence="2" type="ORF">CTI12_AA291050</name>
</gene>
<organism evidence="2 3">
    <name type="scientific">Artemisia annua</name>
    <name type="common">Sweet wormwood</name>
    <dbReference type="NCBI Taxonomy" id="35608"/>
    <lineage>
        <taxon>Eukaryota</taxon>
        <taxon>Viridiplantae</taxon>
        <taxon>Streptophyta</taxon>
        <taxon>Embryophyta</taxon>
        <taxon>Tracheophyta</taxon>
        <taxon>Spermatophyta</taxon>
        <taxon>Magnoliopsida</taxon>
        <taxon>eudicotyledons</taxon>
        <taxon>Gunneridae</taxon>
        <taxon>Pentapetalae</taxon>
        <taxon>asterids</taxon>
        <taxon>campanulids</taxon>
        <taxon>Asterales</taxon>
        <taxon>Asteraceae</taxon>
        <taxon>Asteroideae</taxon>
        <taxon>Anthemideae</taxon>
        <taxon>Artemisiinae</taxon>
        <taxon>Artemisia</taxon>
    </lineage>
</organism>
<feature type="region of interest" description="Disordered" evidence="1">
    <location>
        <begin position="1"/>
        <end position="39"/>
    </location>
</feature>
<feature type="compositionally biased region" description="Basic residues" evidence="1">
    <location>
        <begin position="54"/>
        <end position="63"/>
    </location>
</feature>
<proteinExistence type="predicted"/>
<keyword evidence="3" id="KW-1185">Reference proteome</keyword>
<feature type="compositionally biased region" description="Low complexity" evidence="1">
    <location>
        <begin position="165"/>
        <end position="179"/>
    </location>
</feature>
<dbReference type="EMBL" id="PKPP01003280">
    <property type="protein sequence ID" value="PWA70236.1"/>
    <property type="molecule type" value="Genomic_DNA"/>
</dbReference>
<name>A0A2U1N9T2_ARTAN</name>
<evidence type="ECO:0000256" key="1">
    <source>
        <dbReference type="SAM" id="MobiDB-lite"/>
    </source>
</evidence>
<protein>
    <submittedName>
        <fullName evidence="2">Uncharacterized protein</fullName>
    </submittedName>
</protein>
<feature type="region of interest" description="Disordered" evidence="1">
    <location>
        <begin position="211"/>
        <end position="233"/>
    </location>
</feature>
<reference evidence="2 3" key="1">
    <citation type="journal article" date="2018" name="Mol. Plant">
        <title>The genome of Artemisia annua provides insight into the evolution of Asteraceae family and artemisinin biosynthesis.</title>
        <authorList>
            <person name="Shen Q."/>
            <person name="Zhang L."/>
            <person name="Liao Z."/>
            <person name="Wang S."/>
            <person name="Yan T."/>
            <person name="Shi P."/>
            <person name="Liu M."/>
            <person name="Fu X."/>
            <person name="Pan Q."/>
            <person name="Wang Y."/>
            <person name="Lv Z."/>
            <person name="Lu X."/>
            <person name="Zhang F."/>
            <person name="Jiang W."/>
            <person name="Ma Y."/>
            <person name="Chen M."/>
            <person name="Hao X."/>
            <person name="Li L."/>
            <person name="Tang Y."/>
            <person name="Lv G."/>
            <person name="Zhou Y."/>
            <person name="Sun X."/>
            <person name="Brodelius P.E."/>
            <person name="Rose J.K.C."/>
            <person name="Tang K."/>
        </authorList>
    </citation>
    <scope>NUCLEOTIDE SEQUENCE [LARGE SCALE GENOMIC DNA]</scope>
    <source>
        <strain evidence="3">cv. Huhao1</strain>
        <tissue evidence="2">Leaf</tissue>
    </source>
</reference>
<feature type="region of interest" description="Disordered" evidence="1">
    <location>
        <begin position="53"/>
        <end position="87"/>
    </location>
</feature>
<feature type="compositionally biased region" description="Polar residues" evidence="1">
    <location>
        <begin position="222"/>
        <end position="233"/>
    </location>
</feature>
<accession>A0A2U1N9T2</accession>